<keyword evidence="2" id="KW-1185">Reference proteome</keyword>
<dbReference type="EMBL" id="ML211053">
    <property type="protein sequence ID" value="TFK90174.1"/>
    <property type="molecule type" value="Genomic_DNA"/>
</dbReference>
<protein>
    <submittedName>
        <fullName evidence="1">Uncharacterized protein</fullName>
    </submittedName>
</protein>
<evidence type="ECO:0000313" key="2">
    <source>
        <dbReference type="Proteomes" id="UP000308197"/>
    </source>
</evidence>
<gene>
    <name evidence="1" type="ORF">K466DRAFT_597153</name>
</gene>
<proteinExistence type="predicted"/>
<sequence>MCHWRRVRNYYKRCRHYLDLPDEMIQCDDRHCKFSDRHPPDCRGPRCIQTCWQYRQFPQQYEPVIDGYCSTCIIMGHVN</sequence>
<reference evidence="1 2" key="1">
    <citation type="journal article" date="2019" name="Nat. Ecol. Evol.">
        <title>Megaphylogeny resolves global patterns of mushroom evolution.</title>
        <authorList>
            <person name="Varga T."/>
            <person name="Krizsan K."/>
            <person name="Foldi C."/>
            <person name="Dima B."/>
            <person name="Sanchez-Garcia M."/>
            <person name="Sanchez-Ramirez S."/>
            <person name="Szollosi G.J."/>
            <person name="Szarkandi J.G."/>
            <person name="Papp V."/>
            <person name="Albert L."/>
            <person name="Andreopoulos W."/>
            <person name="Angelini C."/>
            <person name="Antonin V."/>
            <person name="Barry K.W."/>
            <person name="Bougher N.L."/>
            <person name="Buchanan P."/>
            <person name="Buyck B."/>
            <person name="Bense V."/>
            <person name="Catcheside P."/>
            <person name="Chovatia M."/>
            <person name="Cooper J."/>
            <person name="Damon W."/>
            <person name="Desjardin D."/>
            <person name="Finy P."/>
            <person name="Geml J."/>
            <person name="Haridas S."/>
            <person name="Hughes K."/>
            <person name="Justo A."/>
            <person name="Karasinski D."/>
            <person name="Kautmanova I."/>
            <person name="Kiss B."/>
            <person name="Kocsube S."/>
            <person name="Kotiranta H."/>
            <person name="LaButti K.M."/>
            <person name="Lechner B.E."/>
            <person name="Liimatainen K."/>
            <person name="Lipzen A."/>
            <person name="Lukacs Z."/>
            <person name="Mihaltcheva S."/>
            <person name="Morgado L.N."/>
            <person name="Niskanen T."/>
            <person name="Noordeloos M.E."/>
            <person name="Ohm R.A."/>
            <person name="Ortiz-Santana B."/>
            <person name="Ovrebo C."/>
            <person name="Racz N."/>
            <person name="Riley R."/>
            <person name="Savchenko A."/>
            <person name="Shiryaev A."/>
            <person name="Soop K."/>
            <person name="Spirin V."/>
            <person name="Szebenyi C."/>
            <person name="Tomsovsky M."/>
            <person name="Tulloss R.E."/>
            <person name="Uehling J."/>
            <person name="Grigoriev I.V."/>
            <person name="Vagvolgyi C."/>
            <person name="Papp T."/>
            <person name="Martin F.M."/>
            <person name="Miettinen O."/>
            <person name="Hibbett D.S."/>
            <person name="Nagy L.G."/>
        </authorList>
    </citation>
    <scope>NUCLEOTIDE SEQUENCE [LARGE SCALE GENOMIC DNA]</scope>
    <source>
        <strain evidence="1 2">HHB13444</strain>
    </source>
</reference>
<dbReference type="AlphaFoldDB" id="A0A5C3PK69"/>
<evidence type="ECO:0000313" key="1">
    <source>
        <dbReference type="EMBL" id="TFK90174.1"/>
    </source>
</evidence>
<dbReference type="InParanoid" id="A0A5C3PK69"/>
<organism evidence="1 2">
    <name type="scientific">Polyporus arcularius HHB13444</name>
    <dbReference type="NCBI Taxonomy" id="1314778"/>
    <lineage>
        <taxon>Eukaryota</taxon>
        <taxon>Fungi</taxon>
        <taxon>Dikarya</taxon>
        <taxon>Basidiomycota</taxon>
        <taxon>Agaricomycotina</taxon>
        <taxon>Agaricomycetes</taxon>
        <taxon>Polyporales</taxon>
        <taxon>Polyporaceae</taxon>
        <taxon>Polyporus</taxon>
    </lineage>
</organism>
<name>A0A5C3PK69_9APHY</name>
<dbReference type="Proteomes" id="UP000308197">
    <property type="component" value="Unassembled WGS sequence"/>
</dbReference>
<accession>A0A5C3PK69</accession>